<dbReference type="AlphaFoldDB" id="A0A3S3TQ16"/>
<feature type="transmembrane region" description="Helical" evidence="2">
    <location>
        <begin position="77"/>
        <end position="95"/>
    </location>
</feature>
<dbReference type="InterPro" id="IPR058581">
    <property type="entry name" value="TM_HPP"/>
</dbReference>
<dbReference type="Pfam" id="PF00571">
    <property type="entry name" value="CBS"/>
    <property type="match status" value="2"/>
</dbReference>
<keyword evidence="2" id="KW-1133">Transmembrane helix</keyword>
<feature type="transmembrane region" description="Helical" evidence="2">
    <location>
        <begin position="29"/>
        <end position="47"/>
    </location>
</feature>
<gene>
    <name evidence="4" type="ORF">EOE18_08030</name>
</gene>
<keyword evidence="1" id="KW-0129">CBS domain</keyword>
<evidence type="ECO:0000313" key="5">
    <source>
        <dbReference type="Proteomes" id="UP000282837"/>
    </source>
</evidence>
<keyword evidence="2" id="KW-0812">Transmembrane</keyword>
<organism evidence="4 5">
    <name type="scientific">Novosphingobium umbonatum</name>
    <dbReference type="NCBI Taxonomy" id="1908524"/>
    <lineage>
        <taxon>Bacteria</taxon>
        <taxon>Pseudomonadati</taxon>
        <taxon>Pseudomonadota</taxon>
        <taxon>Alphaproteobacteria</taxon>
        <taxon>Sphingomonadales</taxon>
        <taxon>Sphingomonadaceae</taxon>
        <taxon>Novosphingobium</taxon>
    </lineage>
</organism>
<dbReference type="Pfam" id="PF04982">
    <property type="entry name" value="TM_HPP"/>
    <property type="match status" value="1"/>
</dbReference>
<dbReference type="SMART" id="SM00116">
    <property type="entry name" value="CBS"/>
    <property type="match status" value="2"/>
</dbReference>
<dbReference type="Gene3D" id="3.10.580.10">
    <property type="entry name" value="CBS-domain"/>
    <property type="match status" value="2"/>
</dbReference>
<accession>A0A3S3TQ16</accession>
<feature type="domain" description="CBS" evidence="3">
    <location>
        <begin position="274"/>
        <end position="331"/>
    </location>
</feature>
<dbReference type="PROSITE" id="PS51371">
    <property type="entry name" value="CBS"/>
    <property type="match status" value="2"/>
</dbReference>
<dbReference type="SUPFAM" id="SSF54631">
    <property type="entry name" value="CBS-domain pair"/>
    <property type="match status" value="1"/>
</dbReference>
<name>A0A3S3TQ16_9SPHN</name>
<dbReference type="PANTHER" id="PTHR33741:SF5">
    <property type="entry name" value="TRANSMEMBRANE PROTEIN DDB_G0269096-RELATED"/>
    <property type="match status" value="1"/>
</dbReference>
<sequence length="344" mass="36161">MAAGLGGALGILVTGLVMRLWLGDPASIPLLVAPMGASAVLLFAVPASPLAQPWAIVGGNVLSALCGIFWMKWLGDPAYAACLAVASAIVVMSLARCLHPPGGACALTCVIGGKAVVAAGWSFALVPVAANSILLVTLGLIYNSAIRSHYPNRPAQYVAPGPEPKGFTMADIEAVLAQYDDLIDVRTEDLDALFRKVEARSYRRLHGIIRCDQIMQSGVPALHPDQNLQQARLELQRRGLRAMPVVDEQGHVEGLLTAGHLGPTDGPLTVREVMNPSPCLAAPDTPIDELLPILSGGVYTEAVVVDAKGHLLGLITQTDLLDALWRGHVAEQIALRDKGAIIGT</sequence>
<dbReference type="InterPro" id="IPR046342">
    <property type="entry name" value="CBS_dom_sf"/>
</dbReference>
<evidence type="ECO:0000259" key="3">
    <source>
        <dbReference type="PROSITE" id="PS51371"/>
    </source>
</evidence>
<keyword evidence="5" id="KW-1185">Reference proteome</keyword>
<dbReference type="EMBL" id="SACO01000004">
    <property type="protein sequence ID" value="RVU05972.1"/>
    <property type="molecule type" value="Genomic_DNA"/>
</dbReference>
<evidence type="ECO:0000256" key="1">
    <source>
        <dbReference type="PROSITE-ProRule" id="PRU00703"/>
    </source>
</evidence>
<dbReference type="PANTHER" id="PTHR33741">
    <property type="entry name" value="TRANSMEMBRANE PROTEIN DDB_G0269096-RELATED"/>
    <property type="match status" value="1"/>
</dbReference>
<evidence type="ECO:0000313" key="4">
    <source>
        <dbReference type="EMBL" id="RVU05972.1"/>
    </source>
</evidence>
<feature type="transmembrane region" description="Helical" evidence="2">
    <location>
        <begin position="128"/>
        <end position="146"/>
    </location>
</feature>
<comment type="caution">
    <text evidence="4">The sequence shown here is derived from an EMBL/GenBank/DDBJ whole genome shotgun (WGS) entry which is preliminary data.</text>
</comment>
<dbReference type="OrthoDB" id="9811720at2"/>
<feature type="transmembrane region" description="Helical" evidence="2">
    <location>
        <begin position="54"/>
        <end position="71"/>
    </location>
</feature>
<protein>
    <submittedName>
        <fullName evidence="4">HPP family protein</fullName>
    </submittedName>
</protein>
<keyword evidence="2" id="KW-0472">Membrane</keyword>
<evidence type="ECO:0000256" key="2">
    <source>
        <dbReference type="SAM" id="Phobius"/>
    </source>
</evidence>
<reference evidence="4 5" key="1">
    <citation type="submission" date="2019-01" db="EMBL/GenBank/DDBJ databases">
        <authorList>
            <person name="Chen W.-M."/>
        </authorList>
    </citation>
    <scope>NUCLEOTIDE SEQUENCE [LARGE SCALE GENOMIC DNA]</scope>
    <source>
        <strain evidence="4 5">FSY-9</strain>
    </source>
</reference>
<proteinExistence type="predicted"/>
<dbReference type="Proteomes" id="UP000282837">
    <property type="component" value="Unassembled WGS sequence"/>
</dbReference>
<feature type="domain" description="CBS" evidence="3">
    <location>
        <begin position="215"/>
        <end position="273"/>
    </location>
</feature>
<dbReference type="InterPro" id="IPR007065">
    <property type="entry name" value="HPP"/>
</dbReference>
<dbReference type="InterPro" id="IPR000644">
    <property type="entry name" value="CBS_dom"/>
</dbReference>